<evidence type="ECO:0000313" key="2">
    <source>
        <dbReference type="Proteomes" id="UP000032142"/>
    </source>
</evidence>
<organism evidence="1 2">
    <name type="scientific">Gossypium arboreum</name>
    <name type="common">Tree cotton</name>
    <name type="synonym">Gossypium nanking</name>
    <dbReference type="NCBI Taxonomy" id="29729"/>
    <lineage>
        <taxon>Eukaryota</taxon>
        <taxon>Viridiplantae</taxon>
        <taxon>Streptophyta</taxon>
        <taxon>Embryophyta</taxon>
        <taxon>Tracheophyta</taxon>
        <taxon>Spermatophyta</taxon>
        <taxon>Magnoliopsida</taxon>
        <taxon>eudicotyledons</taxon>
        <taxon>Gunneridae</taxon>
        <taxon>Pentapetalae</taxon>
        <taxon>rosids</taxon>
        <taxon>malvids</taxon>
        <taxon>Malvales</taxon>
        <taxon>Malvaceae</taxon>
        <taxon>Malvoideae</taxon>
        <taxon>Gossypium</taxon>
    </lineage>
</organism>
<dbReference type="Proteomes" id="UP000032142">
    <property type="component" value="Unassembled WGS sequence"/>
</dbReference>
<proteinExistence type="predicted"/>
<accession>A0A0B0NVF4</accession>
<evidence type="ECO:0000313" key="1">
    <source>
        <dbReference type="EMBL" id="KHG16632.1"/>
    </source>
</evidence>
<gene>
    <name evidence="1" type="ORF">F383_22336</name>
</gene>
<protein>
    <submittedName>
        <fullName evidence="1">Uncharacterized protein</fullName>
    </submittedName>
</protein>
<dbReference type="EMBL" id="KN406598">
    <property type="protein sequence ID" value="KHG16632.1"/>
    <property type="molecule type" value="Genomic_DNA"/>
</dbReference>
<name>A0A0B0NVF4_GOSAR</name>
<sequence>MGKQHGLDFLTRVDHTLVPI</sequence>
<keyword evidence="2" id="KW-1185">Reference proteome</keyword>
<reference evidence="2" key="1">
    <citation type="submission" date="2014-09" db="EMBL/GenBank/DDBJ databases">
        <authorList>
            <person name="Mudge J."/>
            <person name="Ramaraj T."/>
            <person name="Lindquist I.E."/>
            <person name="Bharti A.K."/>
            <person name="Sundararajan A."/>
            <person name="Cameron C.T."/>
            <person name="Woodward J.E."/>
            <person name="May G.D."/>
            <person name="Brubaker C."/>
            <person name="Broadhvest J."/>
            <person name="Wilkins T.A."/>
        </authorList>
    </citation>
    <scope>NUCLEOTIDE SEQUENCE</scope>
    <source>
        <strain evidence="2">cv. AKA8401</strain>
    </source>
</reference>
<dbReference type="AlphaFoldDB" id="A0A0B0NVF4"/>